<feature type="region of interest" description="Disordered" evidence="1">
    <location>
        <begin position="1"/>
        <end position="36"/>
    </location>
</feature>
<protein>
    <recommendedName>
        <fullName evidence="4">F-box domain-containing protein</fullName>
    </recommendedName>
</protein>
<evidence type="ECO:0000256" key="1">
    <source>
        <dbReference type="SAM" id="MobiDB-lite"/>
    </source>
</evidence>
<feature type="compositionally biased region" description="Polar residues" evidence="1">
    <location>
        <begin position="1"/>
        <end position="21"/>
    </location>
</feature>
<accession>A0ABQ8K4M6</accession>
<organism evidence="2 3">
    <name type="scientific">Rhodofomes roseus</name>
    <dbReference type="NCBI Taxonomy" id="34475"/>
    <lineage>
        <taxon>Eukaryota</taxon>
        <taxon>Fungi</taxon>
        <taxon>Dikarya</taxon>
        <taxon>Basidiomycota</taxon>
        <taxon>Agaricomycotina</taxon>
        <taxon>Agaricomycetes</taxon>
        <taxon>Polyporales</taxon>
        <taxon>Rhodofomes</taxon>
    </lineage>
</organism>
<dbReference type="Proteomes" id="UP000814176">
    <property type="component" value="Unassembled WGS sequence"/>
</dbReference>
<dbReference type="GeneID" id="71998281"/>
<dbReference type="InterPro" id="IPR032675">
    <property type="entry name" value="LRR_dom_sf"/>
</dbReference>
<dbReference type="RefSeq" id="XP_047774929.1">
    <property type="nucleotide sequence ID" value="XM_047917549.1"/>
</dbReference>
<feature type="compositionally biased region" description="Basic and acidic residues" evidence="1">
    <location>
        <begin position="22"/>
        <end position="36"/>
    </location>
</feature>
<name>A0ABQ8K4M6_9APHY</name>
<evidence type="ECO:0000313" key="3">
    <source>
        <dbReference type="Proteomes" id="UP000814176"/>
    </source>
</evidence>
<evidence type="ECO:0008006" key="4">
    <source>
        <dbReference type="Google" id="ProtNLM"/>
    </source>
</evidence>
<sequence length="605" mass="67304">MIDSSCSSSLKTTMNDSVQTTEHTEDRVASLEDKSDKLTVEELGNEGADSGSKHWDMDIDFRSPVYLSDTSPRFPQELIELICECLWDEPVQLAVSCKRVCPAWYHAARRVLSAPWISWQTQEALQDHAHTLISHRNAPYRTQLTHLSIYDDARKPFAHVWPMFVPGWMLPELSVVGLSGLDWSTKTPHDSFFIHLSAYTSVSQLSISGCRFRSLTNLRRVINALPNLTSLNLSNVTLQHPLRRDSVPKHITLRTRSHKLVDISLSGLAKHSDLSSDYAGATALDYPDLLHMIAANSSTVTKLTLDLRFFASLPSLRRLLAHFCSLSTFTATSQFALSPIPTVQKTPPACTENASIHSLSSFTLMDVPDRSASQLLQLLATPLPCHKLEILDINLVDRPSSALLACASHVLQLSGRTLRKLSWCISVAPDLEVVPTLAGNTSLRELAVDLRDVPLSPQTIHSALTAVLSDITSMDLQYLRIRFTAPYLELPPSHVTPFTIRDTAESISTFHTILSRETFKGLPLFTLSTGVSIEVKNIQDNPTAVATIKAYVVTLFTPWLDRGIVLLWFGSEYVSKDSFLFPQLSSLETHRAVVEARRSKKTTNL</sequence>
<comment type="caution">
    <text evidence="2">The sequence shown here is derived from an EMBL/GenBank/DDBJ whole genome shotgun (WGS) entry which is preliminary data.</text>
</comment>
<gene>
    <name evidence="2" type="ORF">C8Q71DRAFT_286948</name>
</gene>
<dbReference type="Gene3D" id="3.80.10.10">
    <property type="entry name" value="Ribonuclease Inhibitor"/>
    <property type="match status" value="1"/>
</dbReference>
<dbReference type="EMBL" id="JADCUA010000024">
    <property type="protein sequence ID" value="KAH9831832.1"/>
    <property type="molecule type" value="Genomic_DNA"/>
</dbReference>
<evidence type="ECO:0000313" key="2">
    <source>
        <dbReference type="EMBL" id="KAH9831832.1"/>
    </source>
</evidence>
<proteinExistence type="predicted"/>
<dbReference type="SUPFAM" id="SSF52047">
    <property type="entry name" value="RNI-like"/>
    <property type="match status" value="1"/>
</dbReference>
<reference evidence="2 3" key="1">
    <citation type="journal article" date="2021" name="Environ. Microbiol.">
        <title>Gene family expansions and transcriptome signatures uncover fungal adaptations to wood decay.</title>
        <authorList>
            <person name="Hage H."/>
            <person name="Miyauchi S."/>
            <person name="Viragh M."/>
            <person name="Drula E."/>
            <person name="Min B."/>
            <person name="Chaduli D."/>
            <person name="Navarro D."/>
            <person name="Favel A."/>
            <person name="Norest M."/>
            <person name="Lesage-Meessen L."/>
            <person name="Balint B."/>
            <person name="Merenyi Z."/>
            <person name="de Eugenio L."/>
            <person name="Morin E."/>
            <person name="Martinez A.T."/>
            <person name="Baldrian P."/>
            <person name="Stursova M."/>
            <person name="Martinez M.J."/>
            <person name="Novotny C."/>
            <person name="Magnuson J.K."/>
            <person name="Spatafora J.W."/>
            <person name="Maurice S."/>
            <person name="Pangilinan J."/>
            <person name="Andreopoulos W."/>
            <person name="LaButti K."/>
            <person name="Hundley H."/>
            <person name="Na H."/>
            <person name="Kuo A."/>
            <person name="Barry K."/>
            <person name="Lipzen A."/>
            <person name="Henrissat B."/>
            <person name="Riley R."/>
            <person name="Ahrendt S."/>
            <person name="Nagy L.G."/>
            <person name="Grigoriev I.V."/>
            <person name="Martin F."/>
            <person name="Rosso M.N."/>
        </authorList>
    </citation>
    <scope>NUCLEOTIDE SEQUENCE [LARGE SCALE GENOMIC DNA]</scope>
    <source>
        <strain evidence="2 3">CIRM-BRFM 1785</strain>
    </source>
</reference>
<keyword evidence="3" id="KW-1185">Reference proteome</keyword>